<keyword evidence="1" id="KW-1133">Transmembrane helix</keyword>
<gene>
    <name evidence="2" type="ORF">ACFFK0_12290</name>
</gene>
<comment type="caution">
    <text evidence="2">The sequence shown here is derived from an EMBL/GenBank/DDBJ whole genome shotgun (WGS) entry which is preliminary data.</text>
</comment>
<name>A0ABV6DKP3_9BACL</name>
<feature type="transmembrane region" description="Helical" evidence="1">
    <location>
        <begin position="86"/>
        <end position="106"/>
    </location>
</feature>
<keyword evidence="1" id="KW-0472">Membrane</keyword>
<evidence type="ECO:0000256" key="1">
    <source>
        <dbReference type="SAM" id="Phobius"/>
    </source>
</evidence>
<feature type="transmembrane region" description="Helical" evidence="1">
    <location>
        <begin position="44"/>
        <end position="65"/>
    </location>
</feature>
<keyword evidence="1" id="KW-0812">Transmembrane</keyword>
<dbReference type="EMBL" id="JBHLWN010000048">
    <property type="protein sequence ID" value="MFC0213224.1"/>
    <property type="molecule type" value="Genomic_DNA"/>
</dbReference>
<organism evidence="2 3">
    <name type="scientific">Paenibacillus chartarius</name>
    <dbReference type="NCBI Taxonomy" id="747481"/>
    <lineage>
        <taxon>Bacteria</taxon>
        <taxon>Bacillati</taxon>
        <taxon>Bacillota</taxon>
        <taxon>Bacilli</taxon>
        <taxon>Bacillales</taxon>
        <taxon>Paenibacillaceae</taxon>
        <taxon>Paenibacillus</taxon>
    </lineage>
</organism>
<accession>A0ABV6DKP3</accession>
<feature type="transmembrane region" description="Helical" evidence="1">
    <location>
        <begin position="12"/>
        <end position="38"/>
    </location>
</feature>
<reference evidence="2 3" key="1">
    <citation type="submission" date="2024-09" db="EMBL/GenBank/DDBJ databases">
        <authorList>
            <person name="Sun Q."/>
            <person name="Mori K."/>
        </authorList>
    </citation>
    <scope>NUCLEOTIDE SEQUENCE [LARGE SCALE GENOMIC DNA]</scope>
    <source>
        <strain evidence="2 3">CCM 7759</strain>
    </source>
</reference>
<sequence length="111" mass="12368">MNSGHWGYNIALAGFVHLLAWMLIILTMFGEAFSWVLIPPVNNRPAFITISLWLLEGMAVAWLIVSPIHKLMASRTADWPRCRLGFQLALSFLHIIVIALLIIAVAGSEDL</sequence>
<proteinExistence type="predicted"/>
<evidence type="ECO:0008006" key="4">
    <source>
        <dbReference type="Google" id="ProtNLM"/>
    </source>
</evidence>
<dbReference type="Proteomes" id="UP001589776">
    <property type="component" value="Unassembled WGS sequence"/>
</dbReference>
<dbReference type="RefSeq" id="WP_377470508.1">
    <property type="nucleotide sequence ID" value="NZ_JBHLWN010000048.1"/>
</dbReference>
<evidence type="ECO:0000313" key="3">
    <source>
        <dbReference type="Proteomes" id="UP001589776"/>
    </source>
</evidence>
<keyword evidence="3" id="KW-1185">Reference proteome</keyword>
<evidence type="ECO:0000313" key="2">
    <source>
        <dbReference type="EMBL" id="MFC0213224.1"/>
    </source>
</evidence>
<protein>
    <recommendedName>
        <fullName evidence="4">DUF2269 family protein</fullName>
    </recommendedName>
</protein>